<keyword evidence="2" id="KW-0472">Membrane</keyword>
<dbReference type="Proteomes" id="UP001209654">
    <property type="component" value="Unassembled WGS sequence"/>
</dbReference>
<evidence type="ECO:0000256" key="1">
    <source>
        <dbReference type="SAM" id="MobiDB-lite"/>
    </source>
</evidence>
<feature type="transmembrane region" description="Helical" evidence="2">
    <location>
        <begin position="95"/>
        <end position="118"/>
    </location>
</feature>
<dbReference type="EMBL" id="BRVS01000005">
    <property type="protein sequence ID" value="GLB67053.1"/>
    <property type="molecule type" value="Genomic_DNA"/>
</dbReference>
<evidence type="ECO:0000313" key="3">
    <source>
        <dbReference type="EMBL" id="GLB67053.1"/>
    </source>
</evidence>
<comment type="caution">
    <text evidence="3">The sequence shown here is derived from an EMBL/GenBank/DDBJ whole genome shotgun (WGS) entry which is preliminary data.</text>
</comment>
<keyword evidence="2" id="KW-0812">Transmembrane</keyword>
<organism evidence="3 4">
    <name type="scientific">Arthrobacter mangrovi</name>
    <dbReference type="NCBI Taxonomy" id="2966350"/>
    <lineage>
        <taxon>Bacteria</taxon>
        <taxon>Bacillati</taxon>
        <taxon>Actinomycetota</taxon>
        <taxon>Actinomycetes</taxon>
        <taxon>Micrococcales</taxon>
        <taxon>Micrococcaceae</taxon>
        <taxon>Arthrobacter</taxon>
    </lineage>
</organism>
<keyword evidence="4" id="KW-1185">Reference proteome</keyword>
<reference evidence="3 4" key="1">
    <citation type="journal article" date="2023" name="Int. J. Syst. Evol. Microbiol.">
        <title>Arthrobacter mangrovi sp. nov., an actinobacterium isolated from the rhizosphere of a mangrove.</title>
        <authorList>
            <person name="Hamada M."/>
            <person name="Saitou S."/>
            <person name="Enomoto N."/>
            <person name="Nanri K."/>
            <person name="Hidaka K."/>
            <person name="Miura T."/>
            <person name="Tamura T."/>
        </authorList>
    </citation>
    <scope>NUCLEOTIDE SEQUENCE [LARGE SCALE GENOMIC DNA]</scope>
    <source>
        <strain evidence="3 4">NBRC 112813</strain>
    </source>
</reference>
<gene>
    <name evidence="3" type="ORF">AHIS1636_14920</name>
</gene>
<evidence type="ECO:0000256" key="2">
    <source>
        <dbReference type="SAM" id="Phobius"/>
    </source>
</evidence>
<sequence>MIFVAIVGLWLVWVGPYLLRFQRAGSLAEAGGPSMTFEPVPAIATGSGPQGIIMENTAHTGNTHPAPLRGSHAPAAAARPAAPAPLKIRYGRTALALLGAAALVTLVIGGGLALFGAVSGSVPGFALLTVAAVVVVLRTLARRDRRRKAEARVSRAFEEAMGPVVPEQVPAAPRRETVLFDAAAGVEEPAAPAPLTAEVLRAEARKVAVEAEAARRPEPESGTPWQPVEVPKPTYTQSAKVERPAPEPLPVPEEKKPTLKTPIKQAAVAPKVELPAAAPREERANRLNLDDVLQRRRA</sequence>
<keyword evidence="2" id="KW-1133">Transmembrane helix</keyword>
<evidence type="ECO:0000313" key="4">
    <source>
        <dbReference type="Proteomes" id="UP001209654"/>
    </source>
</evidence>
<accession>A0ABQ5MSU5</accession>
<proteinExistence type="predicted"/>
<protein>
    <submittedName>
        <fullName evidence="3">Uncharacterized protein</fullName>
    </submittedName>
</protein>
<feature type="transmembrane region" description="Helical" evidence="2">
    <location>
        <begin position="124"/>
        <end position="141"/>
    </location>
</feature>
<feature type="region of interest" description="Disordered" evidence="1">
    <location>
        <begin position="211"/>
        <end position="298"/>
    </location>
</feature>
<feature type="compositionally biased region" description="Basic and acidic residues" evidence="1">
    <location>
        <begin position="279"/>
        <end position="298"/>
    </location>
</feature>
<name>A0ABQ5MSU5_9MICC</name>